<dbReference type="InterPro" id="IPR014729">
    <property type="entry name" value="Rossmann-like_a/b/a_fold"/>
</dbReference>
<dbReference type="EMBL" id="SWFS01000194">
    <property type="protein sequence ID" value="KAA8914765.1"/>
    <property type="molecule type" value="Genomic_DNA"/>
</dbReference>
<dbReference type="PANTHER" id="PTHR43311">
    <property type="entry name" value="GLUTAMATE--TRNA LIGASE"/>
    <property type="match status" value="1"/>
</dbReference>
<evidence type="ECO:0000256" key="11">
    <source>
        <dbReference type="RuleBase" id="RU363037"/>
    </source>
</evidence>
<protein>
    <recommendedName>
        <fullName evidence="10">Glutamate--tRNA ligase, mitochondrial</fullName>
        <ecNumber evidence="3">6.1.1.17</ecNumber>
    </recommendedName>
    <alternativeName>
        <fullName evidence="9">Glutamyl-tRNA synthetase</fullName>
    </alternativeName>
</protein>
<dbReference type="Pfam" id="PF00749">
    <property type="entry name" value="tRNA-synt_1c"/>
    <property type="match status" value="1"/>
</dbReference>
<dbReference type="InterPro" id="IPR020751">
    <property type="entry name" value="aa-tRNA-synth_I_codon-bd_sub2"/>
</dbReference>
<dbReference type="InterPro" id="IPR004527">
    <property type="entry name" value="Glu-tRNA-ligase_bac/mito"/>
</dbReference>
<dbReference type="GO" id="GO:0008270">
    <property type="term" value="F:zinc ion binding"/>
    <property type="evidence" value="ECO:0007669"/>
    <property type="project" value="InterPro"/>
</dbReference>
<gene>
    <name evidence="15" type="ORF">TRICI_002841</name>
</gene>
<feature type="compositionally biased region" description="Basic and acidic residues" evidence="12">
    <location>
        <begin position="55"/>
        <end position="64"/>
    </location>
</feature>
<dbReference type="InterPro" id="IPR049940">
    <property type="entry name" value="GluQ/Sye"/>
</dbReference>
<dbReference type="GO" id="GO:0006424">
    <property type="term" value="P:glutamyl-tRNA aminoacylation"/>
    <property type="evidence" value="ECO:0007669"/>
    <property type="project" value="InterPro"/>
</dbReference>
<dbReference type="InterPro" id="IPR033910">
    <property type="entry name" value="GluRS_core"/>
</dbReference>
<keyword evidence="4 11" id="KW-0436">Ligase</keyword>
<dbReference type="AlphaFoldDB" id="A0A642V6P6"/>
<dbReference type="GO" id="GO:0005524">
    <property type="term" value="F:ATP binding"/>
    <property type="evidence" value="ECO:0007669"/>
    <property type="project" value="UniProtKB-KW"/>
</dbReference>
<dbReference type="HAMAP" id="MF_00022">
    <property type="entry name" value="Glu_tRNA_synth_type1"/>
    <property type="match status" value="1"/>
</dbReference>
<evidence type="ECO:0000259" key="14">
    <source>
        <dbReference type="Pfam" id="PF19269"/>
    </source>
</evidence>
<dbReference type="OrthoDB" id="428822at2759"/>
<comment type="similarity">
    <text evidence="2">Belongs to the class-I aminoacyl-tRNA synthetase family. Glutamate--tRNA ligase type 1 subfamily.</text>
</comment>
<dbReference type="GO" id="GO:0000049">
    <property type="term" value="F:tRNA binding"/>
    <property type="evidence" value="ECO:0007669"/>
    <property type="project" value="InterPro"/>
</dbReference>
<feature type="region of interest" description="Disordered" evidence="12">
    <location>
        <begin position="27"/>
        <end position="69"/>
    </location>
</feature>
<evidence type="ECO:0000259" key="13">
    <source>
        <dbReference type="Pfam" id="PF00749"/>
    </source>
</evidence>
<evidence type="ECO:0000256" key="7">
    <source>
        <dbReference type="ARBA" id="ARBA00022917"/>
    </source>
</evidence>
<keyword evidence="8 11" id="KW-0030">Aminoacyl-tRNA synthetase</keyword>
<evidence type="ECO:0000256" key="6">
    <source>
        <dbReference type="ARBA" id="ARBA00022840"/>
    </source>
</evidence>
<evidence type="ECO:0000256" key="2">
    <source>
        <dbReference type="ARBA" id="ARBA00007894"/>
    </source>
</evidence>
<evidence type="ECO:0000313" key="15">
    <source>
        <dbReference type="EMBL" id="KAA8914765.1"/>
    </source>
</evidence>
<accession>A0A642V6P6</accession>
<dbReference type="CDD" id="cd00808">
    <property type="entry name" value="GluRS_core"/>
    <property type="match status" value="1"/>
</dbReference>
<name>A0A642V6P6_9ASCO</name>
<dbReference type="GO" id="GO:0004818">
    <property type="term" value="F:glutamate-tRNA ligase activity"/>
    <property type="evidence" value="ECO:0007669"/>
    <property type="project" value="UniProtKB-EC"/>
</dbReference>
<evidence type="ECO:0000256" key="9">
    <source>
        <dbReference type="ARBA" id="ARBA00030865"/>
    </source>
</evidence>
<feature type="domain" description="Glutamyl/glutaminyl-tRNA synthetase class Ib catalytic" evidence="13">
    <location>
        <begin position="65"/>
        <end position="347"/>
    </location>
</feature>
<dbReference type="SUPFAM" id="SSF52374">
    <property type="entry name" value="Nucleotidylyl transferase"/>
    <property type="match status" value="1"/>
</dbReference>
<dbReference type="EC" id="6.1.1.17" evidence="3"/>
<keyword evidence="7 11" id="KW-0648">Protein biosynthesis</keyword>
<evidence type="ECO:0000256" key="10">
    <source>
        <dbReference type="ARBA" id="ARBA00072917"/>
    </source>
</evidence>
<dbReference type="NCBIfam" id="TIGR00464">
    <property type="entry name" value="gltX_bact"/>
    <property type="match status" value="1"/>
</dbReference>
<dbReference type="GO" id="GO:0005739">
    <property type="term" value="C:mitochondrion"/>
    <property type="evidence" value="ECO:0007669"/>
    <property type="project" value="UniProtKB-SubCell"/>
</dbReference>
<dbReference type="InterPro" id="IPR000924">
    <property type="entry name" value="Glu/Gln-tRNA-synth"/>
</dbReference>
<dbReference type="FunFam" id="3.40.50.620:FF:000045">
    <property type="entry name" value="Glutamate--tRNA ligase, mitochondrial"/>
    <property type="match status" value="1"/>
</dbReference>
<dbReference type="Gene3D" id="3.40.50.620">
    <property type="entry name" value="HUPs"/>
    <property type="match status" value="1"/>
</dbReference>
<proteinExistence type="inferred from homology"/>
<dbReference type="InterPro" id="IPR045462">
    <property type="entry name" value="aa-tRNA-synth_I_cd-bd"/>
</dbReference>
<dbReference type="Pfam" id="PF19269">
    <property type="entry name" value="Anticodon_2"/>
    <property type="match status" value="1"/>
</dbReference>
<evidence type="ECO:0000256" key="4">
    <source>
        <dbReference type="ARBA" id="ARBA00022598"/>
    </source>
</evidence>
<dbReference type="PANTHER" id="PTHR43311:SF2">
    <property type="entry name" value="GLUTAMATE--TRNA LIGASE, MITOCHONDRIAL-RELATED"/>
    <property type="match status" value="1"/>
</dbReference>
<dbReference type="SUPFAM" id="SSF48163">
    <property type="entry name" value="An anticodon-binding domain of class I aminoacyl-tRNA synthetases"/>
    <property type="match status" value="1"/>
</dbReference>
<feature type="domain" description="Aminoacyl-tRNA synthetase class I anticodon-binding" evidence="14">
    <location>
        <begin position="446"/>
        <end position="561"/>
    </location>
</feature>
<evidence type="ECO:0000256" key="12">
    <source>
        <dbReference type="SAM" id="MobiDB-lite"/>
    </source>
</evidence>
<dbReference type="Gene3D" id="1.10.10.350">
    <property type="match status" value="1"/>
</dbReference>
<organism evidence="15 16">
    <name type="scientific">Trichomonascus ciferrii</name>
    <dbReference type="NCBI Taxonomy" id="44093"/>
    <lineage>
        <taxon>Eukaryota</taxon>
        <taxon>Fungi</taxon>
        <taxon>Dikarya</taxon>
        <taxon>Ascomycota</taxon>
        <taxon>Saccharomycotina</taxon>
        <taxon>Dipodascomycetes</taxon>
        <taxon>Dipodascales</taxon>
        <taxon>Trichomonascaceae</taxon>
        <taxon>Trichomonascus</taxon>
        <taxon>Trichomonascus ciferrii complex</taxon>
    </lineage>
</organism>
<evidence type="ECO:0000256" key="3">
    <source>
        <dbReference type="ARBA" id="ARBA00012835"/>
    </source>
</evidence>
<evidence type="ECO:0000256" key="5">
    <source>
        <dbReference type="ARBA" id="ARBA00022741"/>
    </source>
</evidence>
<dbReference type="VEuPathDB" id="FungiDB:TRICI_002841"/>
<keyword evidence="16" id="KW-1185">Reference proteome</keyword>
<dbReference type="PRINTS" id="PR00987">
    <property type="entry name" value="TRNASYNTHGLU"/>
</dbReference>
<sequence length="565" mass="62665">MLKNGIRTCARGLHTTRPLGAFSLKSTKLRDSSSAARPQKKGSDAGGGGCAGGEKSLKKDDGPARTRFAPSPTGFVHLGSLRTALYNYLLARHTGGQFLLRLEDTDRNRVVEGAEENIRETLRWAGLLWDEEYTQSRRSEVYRQYADVLLDQGHAYRCFCPKERLDALRASARRLQPPSMASYDRKCAHTVSRAESDRRAATGEPHTLRFYAPREYAPFTDVLHGTLSLQTQVNPQDVRYEDPVLLKSDGLPTYHLANVVDDHLMGITHVVRGEEWLLSAPKHAAIYAALGWSPPQYAHIPLLTSANDRKLSKREGDASVLALARTRGILPEALVNFVALFGWSPNATATPNLDTATPYSGTATTAGVGGSDAEVFTMDELVARFSLDGLTRGNAKVDERKLLHFNQHFFRRRLADADARMQLIQECHARMQTAVSSDEADLPEYKRTDISYTTEVFNALQNNINSVMEFVDRAQYFYRLPTLASTTADTVEVLTRAATLLDDKFDPRDLCDTLLQQGYTKRQVFSSLRHALAGGVPGAKIPDILAILGPQRSKSRIDRAISLCK</sequence>
<evidence type="ECO:0000313" key="16">
    <source>
        <dbReference type="Proteomes" id="UP000761534"/>
    </source>
</evidence>
<evidence type="ECO:0000256" key="8">
    <source>
        <dbReference type="ARBA" id="ARBA00023146"/>
    </source>
</evidence>
<evidence type="ECO:0000256" key="1">
    <source>
        <dbReference type="ARBA" id="ARBA00004173"/>
    </source>
</evidence>
<keyword evidence="6 11" id="KW-0067">ATP-binding</keyword>
<comment type="caution">
    <text evidence="15">The sequence shown here is derived from an EMBL/GenBank/DDBJ whole genome shotgun (WGS) entry which is preliminary data.</text>
</comment>
<dbReference type="InterPro" id="IPR020058">
    <property type="entry name" value="Glu/Gln-tRNA-synth_Ib_cat-dom"/>
</dbReference>
<keyword evidence="5 11" id="KW-0547">Nucleotide-binding</keyword>
<dbReference type="Proteomes" id="UP000761534">
    <property type="component" value="Unassembled WGS sequence"/>
</dbReference>
<dbReference type="InterPro" id="IPR008925">
    <property type="entry name" value="aa_tRNA-synth_I_cd-bd_sf"/>
</dbReference>
<reference evidence="15" key="1">
    <citation type="journal article" date="2019" name="G3 (Bethesda)">
        <title>Genome Assemblies of Two Rare Opportunistic Yeast Pathogens: Diutina rugosa (syn. Candida rugosa) and Trichomonascus ciferrii (syn. Candida ciferrii).</title>
        <authorList>
            <person name="Mixao V."/>
            <person name="Saus E."/>
            <person name="Hansen A.P."/>
            <person name="Lass-Florl C."/>
            <person name="Gabaldon T."/>
        </authorList>
    </citation>
    <scope>NUCLEOTIDE SEQUENCE</scope>
    <source>
        <strain evidence="15">CBS 4856</strain>
    </source>
</reference>
<comment type="subcellular location">
    <subcellularLocation>
        <location evidence="1">Mitochondrion</location>
    </subcellularLocation>
</comment>